<reference evidence="2" key="4">
    <citation type="submission" date="2019-03" db="UniProtKB">
        <authorList>
            <consortium name="EnsemblPlants"/>
        </authorList>
    </citation>
    <scope>IDENTIFICATION</scope>
</reference>
<evidence type="ECO:0000313" key="3">
    <source>
        <dbReference type="Proteomes" id="UP000015105"/>
    </source>
</evidence>
<keyword evidence="3" id="KW-1185">Reference proteome</keyword>
<dbReference type="Gramene" id="AET7Gv20930000.11">
    <property type="protein sequence ID" value="AET7Gv20930000.11"/>
    <property type="gene ID" value="AET7Gv20930000"/>
</dbReference>
<dbReference type="Proteomes" id="UP000015105">
    <property type="component" value="Chromosome 7D"/>
</dbReference>
<dbReference type="EnsemblPlants" id="AET7Gv20930000.11">
    <property type="protein sequence ID" value="AET7Gv20930000.11"/>
    <property type="gene ID" value="AET7Gv20930000"/>
</dbReference>
<proteinExistence type="predicted"/>
<reference evidence="3" key="2">
    <citation type="journal article" date="2017" name="Nat. Plants">
        <title>The Aegilops tauschii genome reveals multiple impacts of transposons.</title>
        <authorList>
            <person name="Zhao G."/>
            <person name="Zou C."/>
            <person name="Li K."/>
            <person name="Wang K."/>
            <person name="Li T."/>
            <person name="Gao L."/>
            <person name="Zhang X."/>
            <person name="Wang H."/>
            <person name="Yang Z."/>
            <person name="Liu X."/>
            <person name="Jiang W."/>
            <person name="Mao L."/>
            <person name="Kong X."/>
            <person name="Jiao Y."/>
            <person name="Jia J."/>
        </authorList>
    </citation>
    <scope>NUCLEOTIDE SEQUENCE [LARGE SCALE GENOMIC DNA]</scope>
    <source>
        <strain evidence="3">cv. AL8/78</strain>
    </source>
</reference>
<reference evidence="3" key="1">
    <citation type="journal article" date="2014" name="Science">
        <title>Ancient hybridizations among the ancestral genomes of bread wheat.</title>
        <authorList>
            <consortium name="International Wheat Genome Sequencing Consortium,"/>
            <person name="Marcussen T."/>
            <person name="Sandve S.R."/>
            <person name="Heier L."/>
            <person name="Spannagl M."/>
            <person name="Pfeifer M."/>
            <person name="Jakobsen K.S."/>
            <person name="Wulff B.B."/>
            <person name="Steuernagel B."/>
            <person name="Mayer K.F."/>
            <person name="Olsen O.A."/>
        </authorList>
    </citation>
    <scope>NUCLEOTIDE SEQUENCE [LARGE SCALE GENOMIC DNA]</scope>
    <source>
        <strain evidence="3">cv. AL8/78</strain>
    </source>
</reference>
<protein>
    <submittedName>
        <fullName evidence="2">Uncharacterized protein</fullName>
    </submittedName>
</protein>
<evidence type="ECO:0000313" key="2">
    <source>
        <dbReference type="EnsemblPlants" id="AET7Gv20930000.11"/>
    </source>
</evidence>
<organism evidence="2 3">
    <name type="scientific">Aegilops tauschii subsp. strangulata</name>
    <name type="common">Goatgrass</name>
    <dbReference type="NCBI Taxonomy" id="200361"/>
    <lineage>
        <taxon>Eukaryota</taxon>
        <taxon>Viridiplantae</taxon>
        <taxon>Streptophyta</taxon>
        <taxon>Embryophyta</taxon>
        <taxon>Tracheophyta</taxon>
        <taxon>Spermatophyta</taxon>
        <taxon>Magnoliopsida</taxon>
        <taxon>Liliopsida</taxon>
        <taxon>Poales</taxon>
        <taxon>Poaceae</taxon>
        <taxon>BOP clade</taxon>
        <taxon>Pooideae</taxon>
        <taxon>Triticodae</taxon>
        <taxon>Triticeae</taxon>
        <taxon>Triticinae</taxon>
        <taxon>Aegilops</taxon>
    </lineage>
</organism>
<keyword evidence="1" id="KW-0472">Membrane</keyword>
<dbReference type="AlphaFoldDB" id="A0A453SES8"/>
<keyword evidence="1" id="KW-0812">Transmembrane</keyword>
<evidence type="ECO:0000256" key="1">
    <source>
        <dbReference type="SAM" id="Phobius"/>
    </source>
</evidence>
<keyword evidence="1" id="KW-1133">Transmembrane helix</keyword>
<accession>A0A453SES8</accession>
<sequence>RVHARLFSDKSSVCSLYCYFALWKVGKQIVHMLGCKQNFWQVLLMEKYGDVATRCLLKVHLEMRRLLYLTHTTVTIYYRWLILTWSLLPPFSTWS</sequence>
<name>A0A453SES8_AEGTS</name>
<reference evidence="2" key="3">
    <citation type="journal article" date="2017" name="Nature">
        <title>Genome sequence of the progenitor of the wheat D genome Aegilops tauschii.</title>
        <authorList>
            <person name="Luo M.C."/>
            <person name="Gu Y.Q."/>
            <person name="Puiu D."/>
            <person name="Wang H."/>
            <person name="Twardziok S.O."/>
            <person name="Deal K.R."/>
            <person name="Huo N."/>
            <person name="Zhu T."/>
            <person name="Wang L."/>
            <person name="Wang Y."/>
            <person name="McGuire P.E."/>
            <person name="Liu S."/>
            <person name="Long H."/>
            <person name="Ramasamy R.K."/>
            <person name="Rodriguez J.C."/>
            <person name="Van S.L."/>
            <person name="Yuan L."/>
            <person name="Wang Z."/>
            <person name="Xia Z."/>
            <person name="Xiao L."/>
            <person name="Anderson O.D."/>
            <person name="Ouyang S."/>
            <person name="Liang Y."/>
            <person name="Zimin A.V."/>
            <person name="Pertea G."/>
            <person name="Qi P."/>
            <person name="Bennetzen J.L."/>
            <person name="Dai X."/>
            <person name="Dawson M.W."/>
            <person name="Muller H.G."/>
            <person name="Kugler K."/>
            <person name="Rivarola-Duarte L."/>
            <person name="Spannagl M."/>
            <person name="Mayer K.F.X."/>
            <person name="Lu F.H."/>
            <person name="Bevan M.W."/>
            <person name="Leroy P."/>
            <person name="Li P."/>
            <person name="You F.M."/>
            <person name="Sun Q."/>
            <person name="Liu Z."/>
            <person name="Lyons E."/>
            <person name="Wicker T."/>
            <person name="Salzberg S.L."/>
            <person name="Devos K.M."/>
            <person name="Dvorak J."/>
        </authorList>
    </citation>
    <scope>NUCLEOTIDE SEQUENCE [LARGE SCALE GENOMIC DNA]</scope>
    <source>
        <strain evidence="2">cv. AL8/78</strain>
    </source>
</reference>
<feature type="transmembrane region" description="Helical" evidence="1">
    <location>
        <begin position="66"/>
        <end position="88"/>
    </location>
</feature>
<reference evidence="2" key="5">
    <citation type="journal article" date="2021" name="G3 (Bethesda)">
        <title>Aegilops tauschii genome assembly Aet v5.0 features greater sequence contiguity and improved annotation.</title>
        <authorList>
            <person name="Wang L."/>
            <person name="Zhu T."/>
            <person name="Rodriguez J.C."/>
            <person name="Deal K.R."/>
            <person name="Dubcovsky J."/>
            <person name="McGuire P.E."/>
            <person name="Lux T."/>
            <person name="Spannagl M."/>
            <person name="Mayer K.F.X."/>
            <person name="Baldrich P."/>
            <person name="Meyers B.C."/>
            <person name="Huo N."/>
            <person name="Gu Y.Q."/>
            <person name="Zhou H."/>
            <person name="Devos K.M."/>
            <person name="Bennetzen J.L."/>
            <person name="Unver T."/>
            <person name="Budak H."/>
            <person name="Gulick P.J."/>
            <person name="Galiba G."/>
            <person name="Kalapos B."/>
            <person name="Nelson D.R."/>
            <person name="Li P."/>
            <person name="You F.M."/>
            <person name="Luo M.C."/>
            <person name="Dvorak J."/>
        </authorList>
    </citation>
    <scope>NUCLEOTIDE SEQUENCE [LARGE SCALE GENOMIC DNA]</scope>
    <source>
        <strain evidence="2">cv. AL8/78</strain>
    </source>
</reference>